<reference evidence="1" key="1">
    <citation type="submission" date="2019-04" db="EMBL/GenBank/DDBJ databases">
        <title>Microbes associate with the intestines of laboratory mice.</title>
        <authorList>
            <person name="Navarre W."/>
            <person name="Wong E."/>
            <person name="Huang K."/>
            <person name="Tropini C."/>
            <person name="Ng K."/>
            <person name="Yu B."/>
        </authorList>
    </citation>
    <scope>NUCLEOTIDE SEQUENCE</scope>
    <source>
        <strain evidence="1">NM73_A23</strain>
    </source>
</reference>
<name>A0AC61QP61_9BACT</name>
<accession>A0AC61QP61</accession>
<protein>
    <submittedName>
        <fullName evidence="1">HlyC/CorC family transporter</fullName>
    </submittedName>
</protein>
<evidence type="ECO:0000313" key="2">
    <source>
        <dbReference type="Proteomes" id="UP000308886"/>
    </source>
</evidence>
<dbReference type="Proteomes" id="UP000308886">
    <property type="component" value="Unassembled WGS sequence"/>
</dbReference>
<proteinExistence type="predicted"/>
<sequence>MYTFLIIAILVIMLCSAFFSGMEIAFVSSNRMLLEMDKERGAIASKPLEIFYKHPNNFVSTMLVGNNIALVLYGILFAKLFDTTLFADFEPEVRVFLDTIVSTLIVLFTGEFLPKTIFKSNPNYLLKFFAYPALFFYIILWPISRFATMLSRICLRLAGIKIESGQQDDVFTRVDLDYLVQSSIDHTETPEQLETEVELFQNVLDFSDTKVRDCMVPRTEITAVDVDCTQEELMQKFIESGKSKIIVYHEDIDHIIGYIHSSEMFRAPSEWRKHLREMPFVPETMAAKKMMQMFLQEKKSIGIVVDEFGGTSGIVCLEDIVEEIFGEIEDEHDNAKYIANKISDNEYVLSARLEIDKVNEMFQLELPKSDEYMTIGGLILHEYQNFPKLNEIVKIDSYSFKIVKNTMTKIELVRLKVDDARKER</sequence>
<keyword evidence="2" id="KW-1185">Reference proteome</keyword>
<comment type="caution">
    <text evidence="1">The sequence shown here is derived from an EMBL/GenBank/DDBJ whole genome shotgun (WGS) entry which is preliminary data.</text>
</comment>
<dbReference type="EMBL" id="SRZC01000014">
    <property type="protein sequence ID" value="TGX81716.1"/>
    <property type="molecule type" value="Genomic_DNA"/>
</dbReference>
<evidence type="ECO:0000313" key="1">
    <source>
        <dbReference type="EMBL" id="TGX81716.1"/>
    </source>
</evidence>
<organism evidence="1 2">
    <name type="scientific">Palleniella muris</name>
    <dbReference type="NCBI Taxonomy" id="3038145"/>
    <lineage>
        <taxon>Bacteria</taxon>
        <taxon>Pseudomonadati</taxon>
        <taxon>Bacteroidota</taxon>
        <taxon>Bacteroidia</taxon>
        <taxon>Bacteroidales</taxon>
        <taxon>Prevotellaceae</taxon>
        <taxon>Palleniella</taxon>
    </lineage>
</organism>
<gene>
    <name evidence="1" type="ORF">E5358_09295</name>
</gene>